<accession>A0A0R3SK12</accession>
<evidence type="ECO:0000313" key="2">
    <source>
        <dbReference type="EMBL" id="VDL57593.1"/>
    </source>
</evidence>
<dbReference type="WBParaSite" id="HDID_0000527701-mRNA-1">
    <property type="protein sequence ID" value="HDID_0000527701-mRNA-1"/>
    <property type="gene ID" value="HDID_0000527701"/>
</dbReference>
<dbReference type="AlphaFoldDB" id="A0A0R3SK12"/>
<dbReference type="Proteomes" id="UP000274504">
    <property type="component" value="Unassembled WGS sequence"/>
</dbReference>
<dbReference type="PANTHER" id="PTHR13593:SF113">
    <property type="entry name" value="SI:DKEY-266F7.9"/>
    <property type="match status" value="1"/>
</dbReference>
<sequence>MAYLPEKATNISLCQIAIPGTHDSGTYSITDSSALSPDMNFEVLTSLVGIFFNINFSKWSVTQRTNLTTQLQSGIRYFDFRVALKQERCKGIKSNSSVDIYSCFYIVHGQYANKVNMELETIKRYLIDHPKEAVVIDFQHFYKFDDATYAIFAEMVEKMQIFGNMLEPYRSQIPSLAELWSRKKQVIIMGYKKTLPTKEEGIPLIWPRSAIAQPWPNTRNPKILKNFLGKVYAIFSYFRSWMKKTKTSNFFVFQGILSPNMEFIITHSYSGVEKLAKRANLVVKNWLDGLDNFRGIIITDFSILGFPKFARSVFSMNW</sequence>
<gene>
    <name evidence="2" type="ORF">HDID_LOCUS5275</name>
</gene>
<dbReference type="GO" id="GO:0008081">
    <property type="term" value="F:phosphoric diester hydrolase activity"/>
    <property type="evidence" value="ECO:0007669"/>
    <property type="project" value="InterPro"/>
</dbReference>
<dbReference type="STRING" id="6216.A0A0R3SK12"/>
<dbReference type="GO" id="GO:0006629">
    <property type="term" value="P:lipid metabolic process"/>
    <property type="evidence" value="ECO:0007669"/>
    <property type="project" value="InterPro"/>
</dbReference>
<proteinExistence type="predicted"/>
<dbReference type="SUPFAM" id="SSF51695">
    <property type="entry name" value="PLC-like phosphodiesterases"/>
    <property type="match status" value="1"/>
</dbReference>
<evidence type="ECO:0000259" key="1">
    <source>
        <dbReference type="SMART" id="SM00148"/>
    </source>
</evidence>
<reference evidence="4" key="1">
    <citation type="submission" date="2017-02" db="UniProtKB">
        <authorList>
            <consortium name="WormBaseParasite"/>
        </authorList>
    </citation>
    <scope>IDENTIFICATION</scope>
</reference>
<reference evidence="2 3" key="2">
    <citation type="submission" date="2018-11" db="EMBL/GenBank/DDBJ databases">
        <authorList>
            <consortium name="Pathogen Informatics"/>
        </authorList>
    </citation>
    <scope>NUCLEOTIDE SEQUENCE [LARGE SCALE GENOMIC DNA]</scope>
</reference>
<dbReference type="EMBL" id="UYSG01002562">
    <property type="protein sequence ID" value="VDL57593.1"/>
    <property type="molecule type" value="Genomic_DNA"/>
</dbReference>
<evidence type="ECO:0000313" key="4">
    <source>
        <dbReference type="WBParaSite" id="HDID_0000527701-mRNA-1"/>
    </source>
</evidence>
<organism evidence="4">
    <name type="scientific">Hymenolepis diminuta</name>
    <name type="common">Rat tapeworm</name>
    <dbReference type="NCBI Taxonomy" id="6216"/>
    <lineage>
        <taxon>Eukaryota</taxon>
        <taxon>Metazoa</taxon>
        <taxon>Spiralia</taxon>
        <taxon>Lophotrochozoa</taxon>
        <taxon>Platyhelminthes</taxon>
        <taxon>Cestoda</taxon>
        <taxon>Eucestoda</taxon>
        <taxon>Cyclophyllidea</taxon>
        <taxon>Hymenolepididae</taxon>
        <taxon>Hymenolepis</taxon>
    </lineage>
</organism>
<protein>
    <submittedName>
        <fullName evidence="4">PLCXc domain-containing protein</fullName>
    </submittedName>
</protein>
<dbReference type="SMART" id="SM00148">
    <property type="entry name" value="PLCXc"/>
    <property type="match status" value="1"/>
</dbReference>
<dbReference type="PANTHER" id="PTHR13593">
    <property type="match status" value="1"/>
</dbReference>
<dbReference type="InterPro" id="IPR000909">
    <property type="entry name" value="PLipase_C_PInositol-sp_X_dom"/>
</dbReference>
<dbReference type="InterPro" id="IPR017946">
    <property type="entry name" value="PLC-like_Pdiesterase_TIM-brl"/>
</dbReference>
<name>A0A0R3SK12_HYMDI</name>
<feature type="domain" description="Phosphatidylinositol-specific phospholipase C X" evidence="1">
    <location>
        <begin position="7"/>
        <end position="191"/>
    </location>
</feature>
<evidence type="ECO:0000313" key="3">
    <source>
        <dbReference type="Proteomes" id="UP000274504"/>
    </source>
</evidence>
<dbReference type="OrthoDB" id="1046782at2759"/>
<dbReference type="Gene3D" id="3.20.20.190">
    <property type="entry name" value="Phosphatidylinositol (PI) phosphodiesterase"/>
    <property type="match status" value="1"/>
</dbReference>
<dbReference type="InterPro" id="IPR051057">
    <property type="entry name" value="PI-PLC_domain"/>
</dbReference>